<reference evidence="1 2" key="1">
    <citation type="journal article" date="2021" name="Nat. Commun.">
        <title>Genetic determinants of endophytism in the Arabidopsis root mycobiome.</title>
        <authorList>
            <person name="Mesny F."/>
            <person name="Miyauchi S."/>
            <person name="Thiergart T."/>
            <person name="Pickel B."/>
            <person name="Atanasova L."/>
            <person name="Karlsson M."/>
            <person name="Huettel B."/>
            <person name="Barry K.W."/>
            <person name="Haridas S."/>
            <person name="Chen C."/>
            <person name="Bauer D."/>
            <person name="Andreopoulos W."/>
            <person name="Pangilinan J."/>
            <person name="LaButti K."/>
            <person name="Riley R."/>
            <person name="Lipzen A."/>
            <person name="Clum A."/>
            <person name="Drula E."/>
            <person name="Henrissat B."/>
            <person name="Kohler A."/>
            <person name="Grigoriev I.V."/>
            <person name="Martin F.M."/>
            <person name="Hacquard S."/>
        </authorList>
    </citation>
    <scope>NUCLEOTIDE SEQUENCE [LARGE SCALE GENOMIC DNA]</scope>
    <source>
        <strain evidence="1 2">MPI-SDFR-AT-0079</strain>
    </source>
</reference>
<dbReference type="EMBL" id="JAGIZQ010000001">
    <property type="protein sequence ID" value="KAH6649450.1"/>
    <property type="molecule type" value="Genomic_DNA"/>
</dbReference>
<organism evidence="1 2">
    <name type="scientific">Chaetomium tenue</name>
    <dbReference type="NCBI Taxonomy" id="1854479"/>
    <lineage>
        <taxon>Eukaryota</taxon>
        <taxon>Fungi</taxon>
        <taxon>Dikarya</taxon>
        <taxon>Ascomycota</taxon>
        <taxon>Pezizomycotina</taxon>
        <taxon>Sordariomycetes</taxon>
        <taxon>Sordariomycetidae</taxon>
        <taxon>Sordariales</taxon>
        <taxon>Chaetomiaceae</taxon>
        <taxon>Chaetomium</taxon>
    </lineage>
</organism>
<comment type="caution">
    <text evidence="1">The sequence shown here is derived from an EMBL/GenBank/DDBJ whole genome shotgun (WGS) entry which is preliminary data.</text>
</comment>
<keyword evidence="2" id="KW-1185">Reference proteome</keyword>
<evidence type="ECO:0000313" key="2">
    <source>
        <dbReference type="Proteomes" id="UP000724584"/>
    </source>
</evidence>
<protein>
    <submittedName>
        <fullName evidence="1">Uncharacterized protein</fullName>
    </submittedName>
</protein>
<sequence length="369" mass="40585">MARTTSTANPKRDLYFRVLSYIAGSLLWGFSVLNGSATDLVVAAWTGKLNDGSPLKTSYTGLPFVDIPTAVLVAFFCPGTNGHDDGFQLFVVEAFSAFAVGFSWLYVEASRPGQKPKWITRVATWAVLWQLFGAAMILPLYFGTHLKWTDREPLQKVTDVNRARALTPGFLLGVVAPTAIVMLPTWVPRSAEAHQTIVAVFMLSPFWVSGIILTTTKVFAWFSSLSSSTSRRNKSAATWWIKAVHLQTALVSAAAHLYVMYRVFLPTNPEVVNLTRMYLPLPPNGPIGVTDNITAGSWLFLQFDHIFISLSSLSWALLLLEKTPLQAQFGRGGFFLTLLVSALLIGPGATVSMALFFREDHLAENAKGY</sequence>
<evidence type="ECO:0000313" key="1">
    <source>
        <dbReference type="EMBL" id="KAH6649450.1"/>
    </source>
</evidence>
<accession>A0ACB7PMA0</accession>
<gene>
    <name evidence="1" type="ORF">F5144DRAFT_480923</name>
</gene>
<dbReference type="Proteomes" id="UP000724584">
    <property type="component" value="Unassembled WGS sequence"/>
</dbReference>
<name>A0ACB7PMA0_9PEZI</name>
<proteinExistence type="predicted"/>